<dbReference type="Gene3D" id="3.40.50.1820">
    <property type="entry name" value="alpha/beta hydrolase"/>
    <property type="match status" value="1"/>
</dbReference>
<reference evidence="11" key="1">
    <citation type="journal article" date="2020" name="Stud. Mycol.">
        <title>101 Dothideomycetes genomes: a test case for predicting lifestyles and emergence of pathogens.</title>
        <authorList>
            <person name="Haridas S."/>
            <person name="Albert R."/>
            <person name="Binder M."/>
            <person name="Bloem J."/>
            <person name="Labutti K."/>
            <person name="Salamov A."/>
            <person name="Andreopoulos B."/>
            <person name="Baker S."/>
            <person name="Barry K."/>
            <person name="Bills G."/>
            <person name="Bluhm B."/>
            <person name="Cannon C."/>
            <person name="Castanera R."/>
            <person name="Culley D."/>
            <person name="Daum C."/>
            <person name="Ezra D."/>
            <person name="Gonzalez J."/>
            <person name="Henrissat B."/>
            <person name="Kuo A."/>
            <person name="Liang C."/>
            <person name="Lipzen A."/>
            <person name="Lutzoni F."/>
            <person name="Magnuson J."/>
            <person name="Mondo S."/>
            <person name="Nolan M."/>
            <person name="Ohm R."/>
            <person name="Pangilinan J."/>
            <person name="Park H.-J."/>
            <person name="Ramirez L."/>
            <person name="Alfaro M."/>
            <person name="Sun H."/>
            <person name="Tritt A."/>
            <person name="Yoshinaga Y."/>
            <person name="Zwiers L.-H."/>
            <person name="Turgeon B."/>
            <person name="Goodwin S."/>
            <person name="Spatafora J."/>
            <person name="Crous P."/>
            <person name="Grigoriev I."/>
        </authorList>
    </citation>
    <scope>NUCLEOTIDE SEQUENCE</scope>
    <source>
        <strain evidence="11">CBS 183.55</strain>
    </source>
</reference>
<name>A0A6A5S403_9PLEO</name>
<keyword evidence="7" id="KW-0119">Carbohydrate metabolism</keyword>
<evidence type="ECO:0000313" key="12">
    <source>
        <dbReference type="Proteomes" id="UP000800082"/>
    </source>
</evidence>
<evidence type="ECO:0000256" key="8">
    <source>
        <dbReference type="ARBA" id="ARBA00023326"/>
    </source>
</evidence>
<evidence type="ECO:0000313" key="11">
    <source>
        <dbReference type="EMBL" id="KAF1933196.1"/>
    </source>
</evidence>
<evidence type="ECO:0000256" key="5">
    <source>
        <dbReference type="ARBA" id="ARBA00022729"/>
    </source>
</evidence>
<dbReference type="GO" id="GO:0005576">
    <property type="term" value="C:extracellular region"/>
    <property type="evidence" value="ECO:0007669"/>
    <property type="project" value="UniProtKB-SubCell"/>
</dbReference>
<dbReference type="PANTHER" id="PTHR38050">
    <property type="match status" value="1"/>
</dbReference>
<evidence type="ECO:0000256" key="6">
    <source>
        <dbReference type="ARBA" id="ARBA00022801"/>
    </source>
</evidence>
<dbReference type="InterPro" id="IPR043595">
    <property type="entry name" value="FaeB/C/D"/>
</dbReference>
<dbReference type="AlphaFoldDB" id="A0A6A5S403"/>
<comment type="catalytic activity">
    <reaction evidence="9">
        <text>feruloyl-polysaccharide + H2O = ferulate + polysaccharide.</text>
        <dbReference type="EC" id="3.1.1.73"/>
    </reaction>
</comment>
<evidence type="ECO:0000256" key="7">
    <source>
        <dbReference type="ARBA" id="ARBA00023277"/>
    </source>
</evidence>
<dbReference type="PANTHER" id="PTHR38050:SF2">
    <property type="entry name" value="FERULOYL ESTERASE C-RELATED"/>
    <property type="match status" value="1"/>
</dbReference>
<dbReference type="GeneID" id="54348411"/>
<feature type="signal peptide" evidence="10">
    <location>
        <begin position="1"/>
        <end position="17"/>
    </location>
</feature>
<dbReference type="GO" id="GO:0030600">
    <property type="term" value="F:feruloyl esterase activity"/>
    <property type="evidence" value="ECO:0007669"/>
    <property type="project" value="UniProtKB-EC"/>
</dbReference>
<dbReference type="InterPro" id="IPR029058">
    <property type="entry name" value="AB_hydrolase_fold"/>
</dbReference>
<proteinExistence type="predicted"/>
<keyword evidence="6" id="KW-0378">Hydrolase</keyword>
<keyword evidence="12" id="KW-1185">Reference proteome</keyword>
<dbReference type="GO" id="GO:0045493">
    <property type="term" value="P:xylan catabolic process"/>
    <property type="evidence" value="ECO:0007669"/>
    <property type="project" value="UniProtKB-KW"/>
</dbReference>
<protein>
    <recommendedName>
        <fullName evidence="2">feruloyl esterase</fullName>
        <ecNumber evidence="2">3.1.1.73</ecNumber>
    </recommendedName>
</protein>
<comment type="subcellular location">
    <subcellularLocation>
        <location evidence="1">Secreted</location>
    </subcellularLocation>
</comment>
<evidence type="ECO:0000256" key="1">
    <source>
        <dbReference type="ARBA" id="ARBA00004613"/>
    </source>
</evidence>
<dbReference type="OrthoDB" id="424610at2759"/>
<evidence type="ECO:0000256" key="9">
    <source>
        <dbReference type="ARBA" id="ARBA00034075"/>
    </source>
</evidence>
<gene>
    <name evidence="11" type="ORF">M421DRAFT_415556</name>
</gene>
<evidence type="ECO:0000256" key="10">
    <source>
        <dbReference type="SAM" id="SignalP"/>
    </source>
</evidence>
<dbReference type="EMBL" id="ML978957">
    <property type="protein sequence ID" value="KAF1933196.1"/>
    <property type="molecule type" value="Genomic_DNA"/>
</dbReference>
<evidence type="ECO:0000256" key="3">
    <source>
        <dbReference type="ARBA" id="ARBA00022525"/>
    </source>
</evidence>
<evidence type="ECO:0000256" key="4">
    <source>
        <dbReference type="ARBA" id="ARBA00022651"/>
    </source>
</evidence>
<accession>A0A6A5S403</accession>
<keyword evidence="4" id="KW-0858">Xylan degradation</keyword>
<keyword evidence="8" id="KW-0624">Polysaccharide degradation</keyword>
<dbReference type="Proteomes" id="UP000800082">
    <property type="component" value="Unassembled WGS sequence"/>
</dbReference>
<evidence type="ECO:0000256" key="2">
    <source>
        <dbReference type="ARBA" id="ARBA00013091"/>
    </source>
</evidence>
<dbReference type="RefSeq" id="XP_033453444.1">
    <property type="nucleotide sequence ID" value="XM_033590743.1"/>
</dbReference>
<keyword evidence="5 10" id="KW-0732">Signal</keyword>
<dbReference type="EC" id="3.1.1.73" evidence="2"/>
<sequence>MKSSVLNLIPFLAVASAASSGCKTTLPSNLTPGASTHNLTLSSKSVIGKITQREYILHIPANYKTSNDVSTPLIVAFHGQQQPAWSMEKISELSNPAFNNNTIVAYPEGMNVQAPGVQWLGDPLAPNSTTIDDRILVGELLNHLNAMLCIDTSRVYAAGLSNGGGLTGLAMCDAALNKRFAAFATVAGAFYPDASLTEPLFEGDCQPALNGRSLPYINLHGLADTVVAYNGTNTPPPASIRVPEWVAGWATRSACDPRPSSAVVESGTVTQYGWTCGGKQDTVVHRAISAFGHGWPSIKNQGEPFETLRGGPTSWDATPLILEWFGKWTL</sequence>
<keyword evidence="3" id="KW-0964">Secreted</keyword>
<dbReference type="SUPFAM" id="SSF53474">
    <property type="entry name" value="alpha/beta-Hydrolases"/>
    <property type="match status" value="1"/>
</dbReference>
<organism evidence="11 12">
    <name type="scientific">Didymella exigua CBS 183.55</name>
    <dbReference type="NCBI Taxonomy" id="1150837"/>
    <lineage>
        <taxon>Eukaryota</taxon>
        <taxon>Fungi</taxon>
        <taxon>Dikarya</taxon>
        <taxon>Ascomycota</taxon>
        <taxon>Pezizomycotina</taxon>
        <taxon>Dothideomycetes</taxon>
        <taxon>Pleosporomycetidae</taxon>
        <taxon>Pleosporales</taxon>
        <taxon>Pleosporineae</taxon>
        <taxon>Didymellaceae</taxon>
        <taxon>Didymella</taxon>
    </lineage>
</organism>
<feature type="chain" id="PRO_5039209727" description="feruloyl esterase" evidence="10">
    <location>
        <begin position="18"/>
        <end position="330"/>
    </location>
</feature>
<dbReference type="PROSITE" id="PS51257">
    <property type="entry name" value="PROKAR_LIPOPROTEIN"/>
    <property type="match status" value="1"/>
</dbReference>